<sequence>MTIPYFYGQEDHLLLTSLLPKEKAIKFIVGEPTTSSIGQLNQNPEQLQKSYFRNATALDIKYRS</sequence>
<dbReference type="Proteomes" id="UP001165960">
    <property type="component" value="Unassembled WGS sequence"/>
</dbReference>
<proteinExistence type="predicted"/>
<evidence type="ECO:0000313" key="2">
    <source>
        <dbReference type="Proteomes" id="UP001165960"/>
    </source>
</evidence>
<organism evidence="1 2">
    <name type="scientific">Entomophthora muscae</name>
    <dbReference type="NCBI Taxonomy" id="34485"/>
    <lineage>
        <taxon>Eukaryota</taxon>
        <taxon>Fungi</taxon>
        <taxon>Fungi incertae sedis</taxon>
        <taxon>Zoopagomycota</taxon>
        <taxon>Entomophthoromycotina</taxon>
        <taxon>Entomophthoromycetes</taxon>
        <taxon>Entomophthorales</taxon>
        <taxon>Entomophthoraceae</taxon>
        <taxon>Entomophthora</taxon>
    </lineage>
</organism>
<protein>
    <submittedName>
        <fullName evidence="1">Uncharacterized protein</fullName>
    </submittedName>
</protein>
<gene>
    <name evidence="1" type="ORF">DSO57_1017794</name>
</gene>
<keyword evidence="2" id="KW-1185">Reference proteome</keyword>
<name>A0ACC2RVK3_9FUNG</name>
<accession>A0ACC2RVK3</accession>
<evidence type="ECO:0000313" key="1">
    <source>
        <dbReference type="EMBL" id="KAJ9054136.1"/>
    </source>
</evidence>
<comment type="caution">
    <text evidence="1">The sequence shown here is derived from an EMBL/GenBank/DDBJ whole genome shotgun (WGS) entry which is preliminary data.</text>
</comment>
<dbReference type="EMBL" id="QTSX02006465">
    <property type="protein sequence ID" value="KAJ9054136.1"/>
    <property type="molecule type" value="Genomic_DNA"/>
</dbReference>
<reference evidence="1" key="1">
    <citation type="submission" date="2022-04" db="EMBL/GenBank/DDBJ databases">
        <title>Genome of the entomopathogenic fungus Entomophthora muscae.</title>
        <authorList>
            <person name="Elya C."/>
            <person name="Lovett B.R."/>
            <person name="Lee E."/>
            <person name="Macias A.M."/>
            <person name="Hajek A.E."/>
            <person name="De Bivort B.L."/>
            <person name="Kasson M.T."/>
            <person name="De Fine Licht H.H."/>
            <person name="Stajich J.E."/>
        </authorList>
    </citation>
    <scope>NUCLEOTIDE SEQUENCE</scope>
    <source>
        <strain evidence="1">Berkeley</strain>
    </source>
</reference>